<evidence type="ECO:0000313" key="6">
    <source>
        <dbReference type="EMBL" id="EOH99642.1"/>
    </source>
</evidence>
<dbReference type="InterPro" id="IPR000847">
    <property type="entry name" value="LysR_HTH_N"/>
</dbReference>
<dbReference type="FunFam" id="1.10.10.10:FF:000001">
    <property type="entry name" value="LysR family transcriptional regulator"/>
    <property type="match status" value="1"/>
</dbReference>
<comment type="similarity">
    <text evidence="1">Belongs to the LysR transcriptional regulatory family.</text>
</comment>
<dbReference type="GO" id="GO:0003700">
    <property type="term" value="F:DNA-binding transcription factor activity"/>
    <property type="evidence" value="ECO:0007669"/>
    <property type="project" value="InterPro"/>
</dbReference>
<keyword evidence="9" id="KW-1185">Reference proteome</keyword>
<evidence type="ECO:0000259" key="5">
    <source>
        <dbReference type="PROSITE" id="PS50931"/>
    </source>
</evidence>
<dbReference type="InterPro" id="IPR050950">
    <property type="entry name" value="HTH-type_LysR_regulators"/>
</dbReference>
<dbReference type="OrthoDB" id="9803735at2"/>
<organism evidence="6 8">
    <name type="scientific">Enterococcus haemoperoxidus ATCC BAA-382</name>
    <dbReference type="NCBI Taxonomy" id="1158608"/>
    <lineage>
        <taxon>Bacteria</taxon>
        <taxon>Bacillati</taxon>
        <taxon>Bacillota</taxon>
        <taxon>Bacilli</taxon>
        <taxon>Lactobacillales</taxon>
        <taxon>Enterococcaceae</taxon>
        <taxon>Enterococcus</taxon>
    </lineage>
</organism>
<dbReference type="Proteomes" id="UP000014197">
    <property type="component" value="Unassembled WGS sequence"/>
</dbReference>
<dbReference type="EMBL" id="AJAR01000010">
    <property type="protein sequence ID" value="EOH99642.1"/>
    <property type="molecule type" value="Genomic_DNA"/>
</dbReference>
<evidence type="ECO:0000256" key="3">
    <source>
        <dbReference type="ARBA" id="ARBA00023125"/>
    </source>
</evidence>
<dbReference type="SUPFAM" id="SSF46785">
    <property type="entry name" value="Winged helix' DNA-binding domain"/>
    <property type="match status" value="1"/>
</dbReference>
<dbReference type="Pfam" id="PF00126">
    <property type="entry name" value="HTH_1"/>
    <property type="match status" value="1"/>
</dbReference>
<keyword evidence="2" id="KW-0805">Transcription regulation</keyword>
<reference evidence="7 9" key="2">
    <citation type="submission" date="2013-03" db="EMBL/GenBank/DDBJ databases">
        <title>The Genome Sequence of Enterococcus haemoperoxidus BAA-382 (PacBio/Illumina hybrid assembly).</title>
        <authorList>
            <consortium name="The Broad Institute Genomics Platform"/>
            <consortium name="The Broad Institute Genome Sequencing Center for Infectious Disease"/>
            <person name="Earl A."/>
            <person name="Russ C."/>
            <person name="Gilmore M."/>
            <person name="Surin D."/>
            <person name="Walker B."/>
            <person name="Young S."/>
            <person name="Zeng Q."/>
            <person name="Gargeya S."/>
            <person name="Fitzgerald M."/>
            <person name="Haas B."/>
            <person name="Abouelleil A."/>
            <person name="Allen A.W."/>
            <person name="Alvarado L."/>
            <person name="Arachchi H.M."/>
            <person name="Berlin A.M."/>
            <person name="Chapman S.B."/>
            <person name="Gainer-Dewar J."/>
            <person name="Goldberg J."/>
            <person name="Griggs A."/>
            <person name="Gujja S."/>
            <person name="Hansen M."/>
            <person name="Howarth C."/>
            <person name="Imamovic A."/>
            <person name="Ireland A."/>
            <person name="Larimer J."/>
            <person name="McCowan C."/>
            <person name="Murphy C."/>
            <person name="Pearson M."/>
            <person name="Poon T.W."/>
            <person name="Priest M."/>
            <person name="Roberts A."/>
            <person name="Saif S."/>
            <person name="Shea T."/>
            <person name="Sisk P."/>
            <person name="Sykes S."/>
            <person name="Wortman J."/>
            <person name="Nusbaum C."/>
            <person name="Birren B."/>
        </authorList>
    </citation>
    <scope>NUCLEOTIDE SEQUENCE [LARGE SCALE GENOMIC DNA]</scope>
    <source>
        <strain evidence="7 9">ATCC BAA-382</strain>
    </source>
</reference>
<dbReference type="EMBL" id="ASVY01000002">
    <property type="protein sequence ID" value="EOT62618.1"/>
    <property type="molecule type" value="Genomic_DNA"/>
</dbReference>
<dbReference type="PRINTS" id="PR00039">
    <property type="entry name" value="HTHLYSR"/>
</dbReference>
<dbReference type="Gene3D" id="1.10.10.10">
    <property type="entry name" value="Winged helix-like DNA-binding domain superfamily/Winged helix DNA-binding domain"/>
    <property type="match status" value="1"/>
</dbReference>
<dbReference type="InterPro" id="IPR005119">
    <property type="entry name" value="LysR_subst-bd"/>
</dbReference>
<dbReference type="PANTHER" id="PTHR30419">
    <property type="entry name" value="HTH-TYPE TRANSCRIPTIONAL REGULATOR YBHD"/>
    <property type="match status" value="1"/>
</dbReference>
<accession>R2QSY7</accession>
<dbReference type="InterPro" id="IPR036388">
    <property type="entry name" value="WH-like_DNA-bd_sf"/>
</dbReference>
<dbReference type="Pfam" id="PF03466">
    <property type="entry name" value="LysR_substrate"/>
    <property type="match status" value="1"/>
</dbReference>
<dbReference type="SUPFAM" id="SSF53850">
    <property type="entry name" value="Periplasmic binding protein-like II"/>
    <property type="match status" value="1"/>
</dbReference>
<dbReference type="GO" id="GO:0003677">
    <property type="term" value="F:DNA binding"/>
    <property type="evidence" value="ECO:0007669"/>
    <property type="project" value="UniProtKB-KW"/>
</dbReference>
<dbReference type="Proteomes" id="UP000013858">
    <property type="component" value="Unassembled WGS sequence"/>
</dbReference>
<evidence type="ECO:0000256" key="2">
    <source>
        <dbReference type="ARBA" id="ARBA00023015"/>
    </source>
</evidence>
<feature type="domain" description="HTH lysR-type" evidence="5">
    <location>
        <begin position="1"/>
        <end position="58"/>
    </location>
</feature>
<evidence type="ECO:0000313" key="9">
    <source>
        <dbReference type="Proteomes" id="UP000014197"/>
    </source>
</evidence>
<dbReference type="GO" id="GO:0005829">
    <property type="term" value="C:cytosol"/>
    <property type="evidence" value="ECO:0007669"/>
    <property type="project" value="TreeGrafter"/>
</dbReference>
<dbReference type="AlphaFoldDB" id="R2QSY7"/>
<sequence length="293" mass="33617">MKLKHLDYFLALCKNKSFTKTSEELGISQPYLSTHIRELEQELNAQLITRDYGNNTLTPEGMVLKKRGENIFHEFEMAIDEINQLVHSGETALIRIGTNLADTDYLMAKLLTDFHTNYPSVSIDYCYYNNLEEVLEKGEIDIAIGILSETNPKIMSDLILSESYVLFISNNNKFSDLDEVSAEHLLQIPLINYSNQIYEKIVIDSWIETAHPKLKYNHHYELPSTISILNLVDQDFGVALLPYSLTDSLPNYLNVNSVEIIDGPFRNISIGYASSFTRSKTHDYLIKQLQFIF</sequence>
<gene>
    <name evidence="7" type="ORF">I583_01619</name>
    <name evidence="6" type="ORF">UAW_00794</name>
</gene>
<dbReference type="Gene3D" id="3.40.190.290">
    <property type="match status" value="1"/>
</dbReference>
<dbReference type="RefSeq" id="WP_010761004.1">
    <property type="nucleotide sequence ID" value="NZ_KB946315.1"/>
</dbReference>
<protein>
    <recommendedName>
        <fullName evidence="5">HTH lysR-type domain-containing protein</fullName>
    </recommendedName>
</protein>
<evidence type="ECO:0000313" key="8">
    <source>
        <dbReference type="Proteomes" id="UP000013858"/>
    </source>
</evidence>
<dbReference type="PATRIC" id="fig|1158608.3.peg.775"/>
<proteinExistence type="inferred from homology"/>
<keyword evidence="4" id="KW-0804">Transcription</keyword>
<dbReference type="STRING" id="155618.RV06_GL002121"/>
<evidence type="ECO:0000256" key="4">
    <source>
        <dbReference type="ARBA" id="ARBA00023163"/>
    </source>
</evidence>
<dbReference type="eggNOG" id="COG0583">
    <property type="taxonomic scope" value="Bacteria"/>
</dbReference>
<dbReference type="PROSITE" id="PS50931">
    <property type="entry name" value="HTH_LYSR"/>
    <property type="match status" value="1"/>
</dbReference>
<name>R2QSY7_9ENTE</name>
<evidence type="ECO:0000256" key="1">
    <source>
        <dbReference type="ARBA" id="ARBA00009437"/>
    </source>
</evidence>
<dbReference type="InterPro" id="IPR036390">
    <property type="entry name" value="WH_DNA-bd_sf"/>
</dbReference>
<keyword evidence="3" id="KW-0238">DNA-binding</keyword>
<reference evidence="6 8" key="1">
    <citation type="submission" date="2013-02" db="EMBL/GenBank/DDBJ databases">
        <title>The Genome Sequence of Enterococcus haemoperoxidus BAA-382.</title>
        <authorList>
            <consortium name="The Broad Institute Genome Sequencing Platform"/>
            <consortium name="The Broad Institute Genome Sequencing Center for Infectious Disease"/>
            <person name="Earl A.M."/>
            <person name="Gilmore M.S."/>
            <person name="Lebreton F."/>
            <person name="Walker B."/>
            <person name="Young S.K."/>
            <person name="Zeng Q."/>
            <person name="Gargeya S."/>
            <person name="Fitzgerald M."/>
            <person name="Haas B."/>
            <person name="Abouelleil A."/>
            <person name="Alvarado L."/>
            <person name="Arachchi H.M."/>
            <person name="Berlin A.M."/>
            <person name="Chapman S.B."/>
            <person name="Dewar J."/>
            <person name="Goldberg J."/>
            <person name="Griggs A."/>
            <person name="Gujja S."/>
            <person name="Hansen M."/>
            <person name="Howarth C."/>
            <person name="Imamovic A."/>
            <person name="Larimer J."/>
            <person name="McCowan C."/>
            <person name="Murphy C."/>
            <person name="Neiman D."/>
            <person name="Pearson M."/>
            <person name="Priest M."/>
            <person name="Roberts A."/>
            <person name="Saif S."/>
            <person name="Shea T."/>
            <person name="Sisk P."/>
            <person name="Sykes S."/>
            <person name="Wortman J."/>
            <person name="Nusbaum C."/>
            <person name="Birren B."/>
        </authorList>
    </citation>
    <scope>NUCLEOTIDE SEQUENCE [LARGE SCALE GENOMIC DNA]</scope>
    <source>
        <strain evidence="6 8">ATCC BAA-382</strain>
    </source>
</reference>
<evidence type="ECO:0000313" key="7">
    <source>
        <dbReference type="EMBL" id="EOT62618.1"/>
    </source>
</evidence>
<dbReference type="CDD" id="cd05466">
    <property type="entry name" value="PBP2_LTTR_substrate"/>
    <property type="match status" value="1"/>
</dbReference>
<comment type="caution">
    <text evidence="6">The sequence shown here is derived from an EMBL/GenBank/DDBJ whole genome shotgun (WGS) entry which is preliminary data.</text>
</comment>